<feature type="transmembrane region" description="Helical" evidence="1">
    <location>
        <begin position="540"/>
        <end position="558"/>
    </location>
</feature>
<evidence type="ECO:0000313" key="2">
    <source>
        <dbReference type="EMBL" id="SEG80228.1"/>
    </source>
</evidence>
<feature type="transmembrane region" description="Helical" evidence="1">
    <location>
        <begin position="510"/>
        <end position="528"/>
    </location>
</feature>
<feature type="transmembrane region" description="Helical" evidence="1">
    <location>
        <begin position="206"/>
        <end position="224"/>
    </location>
</feature>
<evidence type="ECO:0000313" key="3">
    <source>
        <dbReference type="Proteomes" id="UP000236743"/>
    </source>
</evidence>
<keyword evidence="1" id="KW-1133">Transmembrane helix</keyword>
<feature type="transmembrane region" description="Helical" evidence="1">
    <location>
        <begin position="236"/>
        <end position="264"/>
    </location>
</feature>
<feature type="transmembrane region" description="Helical" evidence="1">
    <location>
        <begin position="349"/>
        <end position="370"/>
    </location>
</feature>
<keyword evidence="1" id="KW-0812">Transmembrane</keyword>
<accession>A0A1H6D5G7</accession>
<feature type="transmembrane region" description="Helical" evidence="1">
    <location>
        <begin position="182"/>
        <end position="200"/>
    </location>
</feature>
<feature type="transmembrane region" description="Helical" evidence="1">
    <location>
        <begin position="446"/>
        <end position="472"/>
    </location>
</feature>
<sequence length="709" mass="76314">MTHCPLRAEVGAMTFLTEMNLVEWAISVFALLALVLSAKHWRPQLRWRGTARSALAPNTSSWGNPHGNAVGTVLGVVALFIAFCLAVSEVSQFMTLDETAFGEVLRNPADRNIASNWAQGASHTANLIWIPVTRLMQAFSARDATIDATLKTIHWLVGFALMMGIVLNVARLSPSQPGVKSVMVATLAGVLLVLPVDNLALKTLNYDAISLFGSVLAITLLARAQQEERPDLLWAGLLFASLAAQEKLNASLVLLILCLAAGVIEASMRVERRARAAAIATLKALCLALLVSACSYVLAALCLIGEPALAVLIRTAPLFMEILTVWIYAPLRFVFGIGNSLADPAARVGYSTAAAVLTFVLLPLASALIVKLWPRLQILSRAAAALSPFVFPLGIAIVLFVGVAGLHYAEPVFAPMVPLDSSLMTIGSFNGVQLHFGMPSAVLHRVAAIAFAYGVVLAALPTALIAVAAVTAARLAWRPRSLPFFDLLFAAAIAAPAILALLNTPTFNRYLNLPILLATIVIVVRIVSTWASVFRANRSCVIALPALILAMVVEVAPFRPLHAAFRPITVNYGGADSPAPGRLNFSWTGWGEEAILAGKLIDKECRKAGSLAGIDCRNVRIWSVYKGRWFPRAGTRVQPLEGGFFADKDWASGPDIYYVMNRQLLVGGLLSAFPSIEPDFVIQYRGFAMAWVYRGDRLKSSGYHFIWGS</sequence>
<keyword evidence="3" id="KW-1185">Reference proteome</keyword>
<feature type="transmembrane region" description="Helical" evidence="1">
    <location>
        <begin position="382"/>
        <end position="409"/>
    </location>
</feature>
<keyword evidence="1" id="KW-0472">Membrane</keyword>
<dbReference type="EMBL" id="FNUY01000016">
    <property type="protein sequence ID" value="SEG80228.1"/>
    <property type="molecule type" value="Genomic_DNA"/>
</dbReference>
<protein>
    <submittedName>
        <fullName evidence="2">Uncharacterized protein</fullName>
    </submittedName>
</protein>
<name>A0A1H6D5G7_9HYPH</name>
<feature type="transmembrane region" description="Helical" evidence="1">
    <location>
        <begin position="484"/>
        <end position="504"/>
    </location>
</feature>
<feature type="transmembrane region" description="Helical" evidence="1">
    <location>
        <begin position="276"/>
        <end position="304"/>
    </location>
</feature>
<gene>
    <name evidence="2" type="ORF">SAMN04488115_11616</name>
</gene>
<feature type="transmembrane region" description="Helical" evidence="1">
    <location>
        <begin position="152"/>
        <end position="170"/>
    </location>
</feature>
<reference evidence="2 3" key="1">
    <citation type="submission" date="2016-10" db="EMBL/GenBank/DDBJ databases">
        <authorList>
            <person name="de Groot N.N."/>
        </authorList>
    </citation>
    <scope>NUCLEOTIDE SEQUENCE [LARGE SCALE GENOMIC DNA]</scope>
    <source>
        <strain evidence="2 3">DSM 26656</strain>
    </source>
</reference>
<evidence type="ECO:0000256" key="1">
    <source>
        <dbReference type="SAM" id="Phobius"/>
    </source>
</evidence>
<organism evidence="2 3">
    <name type="scientific">Bosea lathyri</name>
    <dbReference type="NCBI Taxonomy" id="1036778"/>
    <lineage>
        <taxon>Bacteria</taxon>
        <taxon>Pseudomonadati</taxon>
        <taxon>Pseudomonadota</taxon>
        <taxon>Alphaproteobacteria</taxon>
        <taxon>Hyphomicrobiales</taxon>
        <taxon>Boseaceae</taxon>
        <taxon>Bosea</taxon>
    </lineage>
</organism>
<dbReference type="AlphaFoldDB" id="A0A1H6D5G7"/>
<proteinExistence type="predicted"/>
<dbReference type="Proteomes" id="UP000236743">
    <property type="component" value="Unassembled WGS sequence"/>
</dbReference>
<feature type="transmembrane region" description="Helical" evidence="1">
    <location>
        <begin position="21"/>
        <end position="38"/>
    </location>
</feature>
<feature type="transmembrane region" description="Helical" evidence="1">
    <location>
        <begin position="69"/>
        <end position="88"/>
    </location>
</feature>